<keyword evidence="4 8" id="KW-0560">Oxidoreductase</keyword>
<dbReference type="AlphaFoldDB" id="A0A8J3MVA6"/>
<dbReference type="GO" id="GO:0016705">
    <property type="term" value="F:oxidoreductase activity, acting on paired donors, with incorporation or reduction of molecular oxygen"/>
    <property type="evidence" value="ECO:0007669"/>
    <property type="project" value="InterPro"/>
</dbReference>
<comment type="cofactor">
    <cofactor evidence="7">
        <name>heme</name>
        <dbReference type="ChEBI" id="CHEBI:30413"/>
    </cofactor>
</comment>
<dbReference type="SUPFAM" id="SSF48264">
    <property type="entry name" value="Cytochrome P450"/>
    <property type="match status" value="1"/>
</dbReference>
<keyword evidence="3 7" id="KW-0479">Metal-binding</keyword>
<dbReference type="InterPro" id="IPR001128">
    <property type="entry name" value="Cyt_P450"/>
</dbReference>
<organism evidence="9 10">
    <name type="scientific">Ktedonospora formicarum</name>
    <dbReference type="NCBI Taxonomy" id="2778364"/>
    <lineage>
        <taxon>Bacteria</taxon>
        <taxon>Bacillati</taxon>
        <taxon>Chloroflexota</taxon>
        <taxon>Ktedonobacteria</taxon>
        <taxon>Ktedonobacterales</taxon>
        <taxon>Ktedonobacteraceae</taxon>
        <taxon>Ktedonospora</taxon>
    </lineage>
</organism>
<dbReference type="PRINTS" id="PR00385">
    <property type="entry name" value="P450"/>
</dbReference>
<dbReference type="InterPro" id="IPR050196">
    <property type="entry name" value="Cytochrome_P450_Monoox"/>
</dbReference>
<sequence length="456" mass="51706">MSTTTPTIRIPGPAGFPLIGVLPYLSRDPCGFCLKAAAEGDGLVRLNAGPIKVYLVSHPDYVQQILVTNAANYIKGSMMDGIRLALGNGLFTSNGDFWKRQRRLMQPAFHARRIQDMVEHINKVVADGLKRWTPTIERGEPIDILTETIHLNIEIIMNTLFGATVESERSTRLLDLTNKVFHGMTERVWTFFLPRWIPTPGATAYQQAITSLDEEIYSIIATRRANPVEHEDLLGMLLSIQDEETGERMSDGQIRDEIFTLFLAGYESTASGLTWTWYLLSQHPKVAAKLREELDQVLGNCPPTYEDLPKLTYTRQVIDEAFRLYPAFPMFFRSSVDTDILGPYQLPGGSQIILSPYATHRDPRYWDNSETFDPDRFAPERFDARVRHAYYPFGKGQRMCIGEPMSLTIAQILIATIVRAYEVELAPGVVITPRYAMTYQPRHGLPLILRPRSDKH</sequence>
<dbReference type="PANTHER" id="PTHR24291">
    <property type="entry name" value="CYTOCHROME P450 FAMILY 4"/>
    <property type="match status" value="1"/>
</dbReference>
<feature type="binding site" description="axial binding residue" evidence="7">
    <location>
        <position position="400"/>
    </location>
    <ligand>
        <name>heme</name>
        <dbReference type="ChEBI" id="CHEBI:30413"/>
    </ligand>
    <ligandPart>
        <name>Fe</name>
        <dbReference type="ChEBI" id="CHEBI:18248"/>
    </ligandPart>
</feature>
<dbReference type="InterPro" id="IPR002401">
    <property type="entry name" value="Cyt_P450_E_grp-I"/>
</dbReference>
<comment type="caution">
    <text evidence="9">The sequence shown here is derived from an EMBL/GenBank/DDBJ whole genome shotgun (WGS) entry which is preliminary data.</text>
</comment>
<evidence type="ECO:0000256" key="2">
    <source>
        <dbReference type="ARBA" id="ARBA00022617"/>
    </source>
</evidence>
<keyword evidence="10" id="KW-1185">Reference proteome</keyword>
<reference evidence="9" key="1">
    <citation type="submission" date="2020-10" db="EMBL/GenBank/DDBJ databases">
        <title>Taxonomic study of unclassified bacteria belonging to the class Ktedonobacteria.</title>
        <authorList>
            <person name="Yabe S."/>
            <person name="Wang C.M."/>
            <person name="Zheng Y."/>
            <person name="Sakai Y."/>
            <person name="Cavaletti L."/>
            <person name="Monciardini P."/>
            <person name="Donadio S."/>
        </authorList>
    </citation>
    <scope>NUCLEOTIDE SEQUENCE</scope>
    <source>
        <strain evidence="9">SOSP1-1</strain>
    </source>
</reference>
<keyword evidence="2 7" id="KW-0349">Heme</keyword>
<dbReference type="PRINTS" id="PR00463">
    <property type="entry name" value="EP450I"/>
</dbReference>
<evidence type="ECO:0000256" key="4">
    <source>
        <dbReference type="ARBA" id="ARBA00023002"/>
    </source>
</evidence>
<keyword evidence="5 7" id="KW-0408">Iron</keyword>
<name>A0A8J3MVA6_9CHLR</name>
<protein>
    <submittedName>
        <fullName evidence="9">Cytochrome P450</fullName>
    </submittedName>
</protein>
<dbReference type="GO" id="GO:0020037">
    <property type="term" value="F:heme binding"/>
    <property type="evidence" value="ECO:0007669"/>
    <property type="project" value="InterPro"/>
</dbReference>
<comment type="similarity">
    <text evidence="1 8">Belongs to the cytochrome P450 family.</text>
</comment>
<dbReference type="GO" id="GO:0005506">
    <property type="term" value="F:iron ion binding"/>
    <property type="evidence" value="ECO:0007669"/>
    <property type="project" value="InterPro"/>
</dbReference>
<evidence type="ECO:0000313" key="10">
    <source>
        <dbReference type="Proteomes" id="UP000612362"/>
    </source>
</evidence>
<proteinExistence type="inferred from homology"/>
<evidence type="ECO:0000256" key="1">
    <source>
        <dbReference type="ARBA" id="ARBA00010617"/>
    </source>
</evidence>
<dbReference type="InterPro" id="IPR036396">
    <property type="entry name" value="Cyt_P450_sf"/>
</dbReference>
<accession>A0A8J3MVA6</accession>
<dbReference type="EMBL" id="BNJF01000003">
    <property type="protein sequence ID" value="GHO47741.1"/>
    <property type="molecule type" value="Genomic_DNA"/>
</dbReference>
<dbReference type="InterPro" id="IPR017972">
    <property type="entry name" value="Cyt_P450_CS"/>
</dbReference>
<dbReference type="Gene3D" id="1.10.630.10">
    <property type="entry name" value="Cytochrome P450"/>
    <property type="match status" value="1"/>
</dbReference>
<evidence type="ECO:0000256" key="8">
    <source>
        <dbReference type="RuleBase" id="RU000461"/>
    </source>
</evidence>
<evidence type="ECO:0000256" key="7">
    <source>
        <dbReference type="PIRSR" id="PIRSR602401-1"/>
    </source>
</evidence>
<dbReference type="CDD" id="cd20620">
    <property type="entry name" value="CYP132-like"/>
    <property type="match status" value="1"/>
</dbReference>
<evidence type="ECO:0000256" key="5">
    <source>
        <dbReference type="ARBA" id="ARBA00023004"/>
    </source>
</evidence>
<dbReference type="Proteomes" id="UP000612362">
    <property type="component" value="Unassembled WGS sequence"/>
</dbReference>
<evidence type="ECO:0000313" key="9">
    <source>
        <dbReference type="EMBL" id="GHO47741.1"/>
    </source>
</evidence>
<dbReference type="Pfam" id="PF00067">
    <property type="entry name" value="p450"/>
    <property type="match status" value="1"/>
</dbReference>
<dbReference type="PROSITE" id="PS00086">
    <property type="entry name" value="CYTOCHROME_P450"/>
    <property type="match status" value="1"/>
</dbReference>
<dbReference type="RefSeq" id="WP_220196982.1">
    <property type="nucleotide sequence ID" value="NZ_BNJF01000003.1"/>
</dbReference>
<evidence type="ECO:0000256" key="6">
    <source>
        <dbReference type="ARBA" id="ARBA00023033"/>
    </source>
</evidence>
<dbReference type="GO" id="GO:0004497">
    <property type="term" value="F:monooxygenase activity"/>
    <property type="evidence" value="ECO:0007669"/>
    <property type="project" value="UniProtKB-KW"/>
</dbReference>
<evidence type="ECO:0000256" key="3">
    <source>
        <dbReference type="ARBA" id="ARBA00022723"/>
    </source>
</evidence>
<gene>
    <name evidence="9" type="ORF">KSX_59040</name>
</gene>
<dbReference type="PANTHER" id="PTHR24291:SF50">
    <property type="entry name" value="BIFUNCTIONAL ALBAFLAVENONE MONOOXYGENASE_TERPENE SYNTHASE"/>
    <property type="match status" value="1"/>
</dbReference>
<keyword evidence="6 8" id="KW-0503">Monooxygenase</keyword>